<dbReference type="PANTHER" id="PTHR14911:SF13">
    <property type="entry name" value="TRNA (GUANINE(6)-N2)-METHYLTRANSFERASE THUMP3"/>
    <property type="match status" value="1"/>
</dbReference>
<feature type="domain" description="Ribosomal RNA large subunit methyltransferase K/L-like methyltransferase" evidence="1">
    <location>
        <begin position="396"/>
        <end position="541"/>
    </location>
</feature>
<dbReference type="InterPro" id="IPR029063">
    <property type="entry name" value="SAM-dependent_MTases_sf"/>
</dbReference>
<reference evidence="2 3" key="1">
    <citation type="journal article" date="2024" name="Science">
        <title>Giant polyketide synthase enzymes in the biosynthesis of giant marine polyether toxins.</title>
        <authorList>
            <person name="Fallon T.R."/>
            <person name="Shende V.V."/>
            <person name="Wierzbicki I.H."/>
            <person name="Pendleton A.L."/>
            <person name="Watervoot N.F."/>
            <person name="Auber R.P."/>
            <person name="Gonzalez D.J."/>
            <person name="Wisecaver J.H."/>
            <person name="Moore B.S."/>
        </authorList>
    </citation>
    <scope>NUCLEOTIDE SEQUENCE [LARGE SCALE GENOMIC DNA]</scope>
    <source>
        <strain evidence="2 3">12B1</strain>
    </source>
</reference>
<evidence type="ECO:0000259" key="1">
    <source>
        <dbReference type="Pfam" id="PF01170"/>
    </source>
</evidence>
<dbReference type="GO" id="GO:0043527">
    <property type="term" value="C:tRNA methyltransferase complex"/>
    <property type="evidence" value="ECO:0007669"/>
    <property type="project" value="UniProtKB-ARBA"/>
</dbReference>
<keyword evidence="3" id="KW-1185">Reference proteome</keyword>
<dbReference type="Gene3D" id="3.40.50.150">
    <property type="entry name" value="Vaccinia Virus protein VP39"/>
    <property type="match status" value="2"/>
</dbReference>
<protein>
    <recommendedName>
        <fullName evidence="1">Ribosomal RNA large subunit methyltransferase K/L-like methyltransferase domain-containing protein</fullName>
    </recommendedName>
</protein>
<dbReference type="Proteomes" id="UP001515480">
    <property type="component" value="Unassembled WGS sequence"/>
</dbReference>
<dbReference type="Pfam" id="PF10294">
    <property type="entry name" value="Methyltransf_16"/>
    <property type="match status" value="1"/>
</dbReference>
<dbReference type="Pfam" id="PF01170">
    <property type="entry name" value="UPF0020"/>
    <property type="match status" value="1"/>
</dbReference>
<dbReference type="InterPro" id="IPR000241">
    <property type="entry name" value="RlmKL-like_Mtase"/>
</dbReference>
<dbReference type="GO" id="GO:0016423">
    <property type="term" value="F:tRNA (guanine) methyltransferase activity"/>
    <property type="evidence" value="ECO:0007669"/>
    <property type="project" value="TreeGrafter"/>
</dbReference>
<proteinExistence type="predicted"/>
<dbReference type="PANTHER" id="PTHR14911">
    <property type="entry name" value="THUMP DOMAIN-CONTAINING"/>
    <property type="match status" value="1"/>
</dbReference>
<accession>A0AB34K1H7</accession>
<dbReference type="AlphaFoldDB" id="A0AB34K1H7"/>
<dbReference type="SUPFAM" id="SSF53335">
    <property type="entry name" value="S-adenosyl-L-methionine-dependent methyltransferases"/>
    <property type="match status" value="2"/>
</dbReference>
<dbReference type="GO" id="GO:0030488">
    <property type="term" value="P:tRNA methylation"/>
    <property type="evidence" value="ECO:0007669"/>
    <property type="project" value="TreeGrafter"/>
</dbReference>
<evidence type="ECO:0000313" key="2">
    <source>
        <dbReference type="EMBL" id="KAL1528318.1"/>
    </source>
</evidence>
<sequence length="620" mass="66881">MDPTGWREWDCSRMLHALLTSDDAAAVLGGLTPARILELGAGTGALALRLAASALPIVRYDATDVDGRLPPLRRRVAELRLDHVVRVSKLLWGAPPPAPCDLVLCSELLYWPGADLFADDGLAPLAATLCAALRSTRTAVGLVAYRERDVGRERRFIELCAAAGGAVERCDARLVAAHAPRQPGDPELGAMVLLRVVAARAPARCFVTTEAAELVHKIGKTLLALGALGVEPRFQEHRVFFHAEWQKLGDLTAVSGVERVFLSLLDVQLDDATCALFHSPPDFTQLARWFEQQVLEDAIHTWAALHGREPRTWALKATRLGAKASRCRRHVDQGELQHQARRVVGELMPAAVEPTRHSAAEGEGAPDLMLQLRVSPTQASAGLLLFVRRVKQNFLVHKGLHHSVSWGLARTAALRAAEVVCDPCCGTAALLVEAREHWPAAAYIGADIDAAQLRKAATNAAAHASRGGAAAAPLALCQADCGALPLRDGSVDCCLSDLPFGRQHGSVEENSRTLYPRLLREMGRVLRERTGRAVLLTAAASASALVDAEALGSAGLRLVNTQPLRFCNIDCVMVLLAHGTSDGGDPEQLFDFKFRERAGASTTHSWKLEKPMLMPRRLAP</sequence>
<dbReference type="EMBL" id="JBGBPQ010000002">
    <property type="protein sequence ID" value="KAL1528318.1"/>
    <property type="molecule type" value="Genomic_DNA"/>
</dbReference>
<organism evidence="2 3">
    <name type="scientific">Prymnesium parvum</name>
    <name type="common">Toxic golden alga</name>
    <dbReference type="NCBI Taxonomy" id="97485"/>
    <lineage>
        <taxon>Eukaryota</taxon>
        <taxon>Haptista</taxon>
        <taxon>Haptophyta</taxon>
        <taxon>Prymnesiophyceae</taxon>
        <taxon>Prymnesiales</taxon>
        <taxon>Prymnesiaceae</taxon>
        <taxon>Prymnesium</taxon>
    </lineage>
</organism>
<gene>
    <name evidence="2" type="ORF">AB1Y20_009673</name>
</gene>
<comment type="caution">
    <text evidence="2">The sequence shown here is derived from an EMBL/GenBank/DDBJ whole genome shotgun (WGS) entry which is preliminary data.</text>
</comment>
<evidence type="ECO:0000313" key="3">
    <source>
        <dbReference type="Proteomes" id="UP001515480"/>
    </source>
</evidence>
<name>A0AB34K1H7_PRYPA</name>
<dbReference type="InterPro" id="IPR019410">
    <property type="entry name" value="Methyltransf_16"/>
</dbReference>